<organism evidence="1 2">
    <name type="scientific">Reichenbachiella carrageenanivorans</name>
    <dbReference type="NCBI Taxonomy" id="2979869"/>
    <lineage>
        <taxon>Bacteria</taxon>
        <taxon>Pseudomonadati</taxon>
        <taxon>Bacteroidota</taxon>
        <taxon>Cytophagia</taxon>
        <taxon>Cytophagales</taxon>
        <taxon>Reichenbachiellaceae</taxon>
        <taxon>Reichenbachiella</taxon>
    </lineage>
</organism>
<proteinExistence type="predicted"/>
<protein>
    <submittedName>
        <fullName evidence="1">Uncharacterized protein</fullName>
    </submittedName>
</protein>
<keyword evidence="2" id="KW-1185">Reference proteome</keyword>
<reference evidence="1" key="1">
    <citation type="submission" date="2022-10" db="EMBL/GenBank/DDBJ databases">
        <title>Comparative genomics and taxonomic characterization of three novel marine species of genus Reichenbachiella exhibiting antioxidant and polysaccharide degradation activities.</title>
        <authorList>
            <person name="Muhammad N."/>
            <person name="Lee Y.-J."/>
            <person name="Ko J."/>
            <person name="Kim S.-G."/>
        </authorList>
    </citation>
    <scope>NUCLEOTIDE SEQUENCE</scope>
    <source>
        <strain evidence="1">Wsw4-B4</strain>
    </source>
</reference>
<evidence type="ECO:0000313" key="2">
    <source>
        <dbReference type="Proteomes" id="UP001062165"/>
    </source>
</evidence>
<dbReference type="PROSITE" id="PS51257">
    <property type="entry name" value="PROKAR_LIPOPROTEIN"/>
    <property type="match status" value="1"/>
</dbReference>
<dbReference type="RefSeq" id="WP_263050469.1">
    <property type="nucleotide sequence ID" value="NZ_CP106735.1"/>
</dbReference>
<accession>A0ABY6CZ84</accession>
<dbReference type="Proteomes" id="UP001062165">
    <property type="component" value="Chromosome"/>
</dbReference>
<gene>
    <name evidence="1" type="ORF">N7E81_15295</name>
</gene>
<evidence type="ECO:0000313" key="1">
    <source>
        <dbReference type="EMBL" id="UXX78724.1"/>
    </source>
</evidence>
<sequence>MSKHIMLFLFAVLVSFYSCEQSTKIDLDNYFFIPDSTHWENETIWKKKIKLIGAYMDLSNWYVNSNHGMELWQGNWRIRGVSRAQKADTNILEYIHSGLQDSIKNTQVLTSDYKSELVQRCIAAQLPQNLAGLMTNDSITYEFRKLYQGQFNLYKEYLKNQHNIYKPYQEGDEFKVAVDLSPDSVQTCLMEMISFPSDTEAILAVPHYLFYQFPTEKQLLFFYLREENKWLLYDFRVVDKK</sequence>
<dbReference type="EMBL" id="CP106735">
    <property type="protein sequence ID" value="UXX78724.1"/>
    <property type="molecule type" value="Genomic_DNA"/>
</dbReference>
<name>A0ABY6CZ84_9BACT</name>